<gene>
    <name evidence="1" type="ORF">RESH_02523</name>
</gene>
<accession>M5SKX4</accession>
<dbReference type="Proteomes" id="UP000011996">
    <property type="component" value="Unassembled WGS sequence"/>
</dbReference>
<dbReference type="AlphaFoldDB" id="M5SKX4"/>
<dbReference type="EMBL" id="ANOF01000082">
    <property type="protein sequence ID" value="EMI26859.1"/>
    <property type="molecule type" value="Genomic_DNA"/>
</dbReference>
<protein>
    <submittedName>
        <fullName evidence="1">Uncharacterized protein</fullName>
    </submittedName>
</protein>
<sequence length="343" mass="38489">MQGHSYRWAIDPDGKRIWSIVNKDGLSGLYEIGMEDLVYKRVASISTDGLAGVHVTSECVVILKINREDDAPSVVVDRWSKELGKKLDRVVLFRIDAIPEKSRVSLRNVVWTQDGHKVAFVQCESEPVAGRPRMSRQSNRLKAFNTQTGQSLVVGKVSEYQMKPIAFAAHQESIYFYGHCFETGNRCLAEFDLSTKLFRPIDNTALSGYVAIRVHNNLVVYQGTGSKPAPIKLLNLQSGLITDLVFDADAPRLHDPFHYLLSFIDDETVSVVMETTIDIFDAMDGKRLHQIPIFQPKGRRTIRPVLYASTRDQVVLLASNGFGSSNSLEGLWVRQIDHAALDR</sequence>
<name>M5SKX4_9BACT</name>
<evidence type="ECO:0000313" key="2">
    <source>
        <dbReference type="Proteomes" id="UP000011996"/>
    </source>
</evidence>
<reference evidence="1 2" key="1">
    <citation type="journal article" date="2013" name="Mar. Genomics">
        <title>Expression of sulfatases in Rhodopirellula baltica and the diversity of sulfatases in the genus Rhodopirellula.</title>
        <authorList>
            <person name="Wegner C.E."/>
            <person name="Richter-Heitmann T."/>
            <person name="Klindworth A."/>
            <person name="Klockow C."/>
            <person name="Richter M."/>
            <person name="Achstetter T."/>
            <person name="Glockner F.O."/>
            <person name="Harder J."/>
        </authorList>
    </citation>
    <scope>NUCLEOTIDE SEQUENCE [LARGE SCALE GENOMIC DNA]</scope>
    <source>
        <strain evidence="1 2">SH398</strain>
    </source>
</reference>
<dbReference type="PATRIC" id="fig|1263868.3.peg.2742"/>
<proteinExistence type="predicted"/>
<dbReference type="SUPFAM" id="SSF75011">
    <property type="entry name" value="3-carboxy-cis,cis-mucoante lactonizing enzyme"/>
    <property type="match status" value="1"/>
</dbReference>
<organism evidence="1 2">
    <name type="scientific">Rhodopirellula europaea SH398</name>
    <dbReference type="NCBI Taxonomy" id="1263868"/>
    <lineage>
        <taxon>Bacteria</taxon>
        <taxon>Pseudomonadati</taxon>
        <taxon>Planctomycetota</taxon>
        <taxon>Planctomycetia</taxon>
        <taxon>Pirellulales</taxon>
        <taxon>Pirellulaceae</taxon>
        <taxon>Rhodopirellula</taxon>
    </lineage>
</organism>
<comment type="caution">
    <text evidence="1">The sequence shown here is derived from an EMBL/GenBank/DDBJ whole genome shotgun (WGS) entry which is preliminary data.</text>
</comment>
<evidence type="ECO:0000313" key="1">
    <source>
        <dbReference type="EMBL" id="EMI26859.1"/>
    </source>
</evidence>